<keyword evidence="7" id="KW-0411">Iron-sulfur</keyword>
<evidence type="ECO:0000256" key="4">
    <source>
        <dbReference type="ARBA" id="ARBA00022485"/>
    </source>
</evidence>
<dbReference type="InterPro" id="IPR011827">
    <property type="entry name" value="LeuD_type2/HacB/DmdB"/>
</dbReference>
<dbReference type="AlphaFoldDB" id="A0A3E3DCZ3"/>
<comment type="caution">
    <text evidence="12">The sequence shown here is derived from an EMBL/GenBank/DDBJ whole genome shotgun (WGS) entry which is preliminary data.</text>
</comment>
<comment type="cofactor">
    <cofactor evidence="1">
        <name>[4Fe-4S] cluster</name>
        <dbReference type="ChEBI" id="CHEBI:49883"/>
    </cofactor>
</comment>
<dbReference type="InterPro" id="IPR000573">
    <property type="entry name" value="AconitaseA/IPMdHydase_ssu_swvl"/>
</dbReference>
<dbReference type="InterPro" id="IPR036008">
    <property type="entry name" value="Aconitase_4Fe-4S_dom"/>
</dbReference>
<dbReference type="InterPro" id="IPR001030">
    <property type="entry name" value="Acoase/IPM_deHydtase_lsu_aba"/>
</dbReference>
<dbReference type="GO" id="GO:0051539">
    <property type="term" value="F:4 iron, 4 sulfur cluster binding"/>
    <property type="evidence" value="ECO:0007669"/>
    <property type="project" value="UniProtKB-KW"/>
</dbReference>
<dbReference type="InterPro" id="IPR050067">
    <property type="entry name" value="IPM_dehydratase_rel_enz"/>
</dbReference>
<comment type="similarity">
    <text evidence="9">Belongs to the LeuD family. LeuD type 2 subfamily.</text>
</comment>
<dbReference type="UniPathway" id="UPA00048">
    <property type="reaction ID" value="UER00071"/>
</dbReference>
<dbReference type="GO" id="GO:0046872">
    <property type="term" value="F:metal ion binding"/>
    <property type="evidence" value="ECO:0007669"/>
    <property type="project" value="UniProtKB-KW"/>
</dbReference>
<comment type="subunit">
    <text evidence="3">Monomer.</text>
</comment>
<evidence type="ECO:0000313" key="13">
    <source>
        <dbReference type="Proteomes" id="UP000261023"/>
    </source>
</evidence>
<comment type="pathway">
    <text evidence="9">Amino-acid biosynthesis; L-leucine biosynthesis; L-leucine from 3-methyl-2-oxobutanoate: step 2/4.</text>
</comment>
<evidence type="ECO:0000256" key="6">
    <source>
        <dbReference type="ARBA" id="ARBA00023004"/>
    </source>
</evidence>
<dbReference type="Pfam" id="PF00330">
    <property type="entry name" value="Aconitase"/>
    <property type="match status" value="1"/>
</dbReference>
<dbReference type="PANTHER" id="PTHR43822">
    <property type="entry name" value="HOMOACONITASE, MITOCHONDRIAL-RELATED"/>
    <property type="match status" value="1"/>
</dbReference>
<dbReference type="InterPro" id="IPR015931">
    <property type="entry name" value="Acnase/IPM_dHydase_lsu_aba_1/3"/>
</dbReference>
<keyword evidence="9" id="KW-0100">Branched-chain amino acid biosynthesis</keyword>
<dbReference type="RefSeq" id="WP_025532142.1">
    <property type="nucleotide sequence ID" value="NZ_QTJW01000033.1"/>
</dbReference>
<evidence type="ECO:0000256" key="9">
    <source>
        <dbReference type="HAMAP-Rule" id="MF_01032"/>
    </source>
</evidence>
<dbReference type="Proteomes" id="UP000261023">
    <property type="component" value="Unassembled WGS sequence"/>
</dbReference>
<dbReference type="EMBL" id="QTJW01000033">
    <property type="protein sequence ID" value="RGD66849.1"/>
    <property type="molecule type" value="Genomic_DNA"/>
</dbReference>
<sequence length="602" mass="65461">MERKFSGKIWKFGNDIDTDTIIPGKRGTIPTIEEMKKYAFELLKPEFGQTVSAGDILVAGTNFGCGSSREQAATVLSYNGVRCIIAKSFARIFFRNAFNSGILLLQCDGIQDVCEGGDIVTVDVDSRTISVNGHEFRVGEVPDNLFEIVSNGGLIEDTKKRLAEGIKKLPVTPLTIEQCRKTGYTLAEKLLKKNAGKEHVEPGDIVITRPDMFMIHDIYTPYLVDTLQRMGAESIDDPDRVTIIWDHCMPAAVAKNDSEHYDAGLELAEKFGIRKLHIGQGICHSIMHEEKYARPGEVATATDSHTTTYGGAGVFCSGIGTAEMAAALITGELWFKVPNAIKIVLNGHLQEGVLSKDVILKILGDLRADGGQYKSLEFTGPAAHEMSMEARFTVANMALEAGAKCGLFEADEKTAEYYGIPLEDIDWICVDEDAKYEKVLTYDVGELEPQLSCPQGVDNVHPLSEVLGTEMDEVYLGSCTNGSIEDLAIAAKIMEGKKVAEGLRFIVVPATNRVFKEAIERGYIKTFIEAGGVICHPCCGLCCGMPYGLMTDDERILSTANRNFIGRQGTKKTKSYLCSPAVAAATAIAGVVAAPVKHLMLS</sequence>
<dbReference type="Gene3D" id="3.20.19.10">
    <property type="entry name" value="Aconitase, domain 4"/>
    <property type="match status" value="1"/>
</dbReference>
<keyword evidence="6" id="KW-0408">Iron</keyword>
<dbReference type="HAMAP" id="MF_01032">
    <property type="entry name" value="LeuD_type2"/>
    <property type="match status" value="1"/>
</dbReference>
<keyword evidence="8 9" id="KW-0456">Lyase</keyword>
<reference evidence="12 13" key="1">
    <citation type="submission" date="2018-08" db="EMBL/GenBank/DDBJ databases">
        <title>A genome reference for cultivated species of the human gut microbiota.</title>
        <authorList>
            <person name="Zou Y."/>
            <person name="Xue W."/>
            <person name="Luo G."/>
        </authorList>
    </citation>
    <scope>NUCLEOTIDE SEQUENCE [LARGE SCALE GENOMIC DNA]</scope>
    <source>
        <strain evidence="12 13">AF19-13AC</strain>
    </source>
</reference>
<dbReference type="GO" id="GO:0003861">
    <property type="term" value="F:3-isopropylmalate dehydratase activity"/>
    <property type="evidence" value="ECO:0007669"/>
    <property type="project" value="UniProtKB-UniRule"/>
</dbReference>
<proteinExistence type="inferred from homology"/>
<dbReference type="Pfam" id="PF00694">
    <property type="entry name" value="Aconitase_C"/>
    <property type="match status" value="1"/>
</dbReference>
<evidence type="ECO:0000256" key="2">
    <source>
        <dbReference type="ARBA" id="ARBA00007185"/>
    </source>
</evidence>
<dbReference type="NCBIfam" id="TIGR02086">
    <property type="entry name" value="IPMI_arch"/>
    <property type="match status" value="1"/>
</dbReference>
<dbReference type="OrthoDB" id="9802769at2"/>
<gene>
    <name evidence="9" type="primary">leuD</name>
    <name evidence="12" type="ORF">DWX31_30190</name>
</gene>
<keyword evidence="9" id="KW-0432">Leucine biosynthesis</keyword>
<dbReference type="PROSITE" id="PS00450">
    <property type="entry name" value="ACONITASE_1"/>
    <property type="match status" value="1"/>
</dbReference>
<dbReference type="PANTHER" id="PTHR43822:SF2">
    <property type="entry name" value="HOMOACONITASE, MITOCHONDRIAL"/>
    <property type="match status" value="1"/>
</dbReference>
<keyword evidence="9" id="KW-0028">Amino-acid biosynthesis</keyword>
<dbReference type="SUPFAM" id="SSF53732">
    <property type="entry name" value="Aconitase iron-sulfur domain"/>
    <property type="match status" value="1"/>
</dbReference>
<dbReference type="GO" id="GO:0009098">
    <property type="term" value="P:L-leucine biosynthetic process"/>
    <property type="evidence" value="ECO:0007669"/>
    <property type="project" value="UniProtKB-UniRule"/>
</dbReference>
<dbReference type="PRINTS" id="PR00415">
    <property type="entry name" value="ACONITASE"/>
</dbReference>
<feature type="domain" description="Aconitase A/isopropylmalate dehydratase small subunit swivel" evidence="11">
    <location>
        <begin position="54"/>
        <end position="107"/>
    </location>
</feature>
<evidence type="ECO:0000256" key="1">
    <source>
        <dbReference type="ARBA" id="ARBA00001966"/>
    </source>
</evidence>
<dbReference type="NCBIfam" id="NF001614">
    <property type="entry name" value="PRK00402.1"/>
    <property type="match status" value="1"/>
</dbReference>
<dbReference type="InterPro" id="IPR006251">
    <property type="entry name" value="Homoacnase/IPMdehydase_lsu"/>
</dbReference>
<accession>A0A3E3DCZ3</accession>
<dbReference type="SUPFAM" id="SSF52016">
    <property type="entry name" value="LeuD/IlvD-like"/>
    <property type="match status" value="1"/>
</dbReference>
<dbReference type="InterPro" id="IPR033940">
    <property type="entry name" value="IPMI_Swivel"/>
</dbReference>
<dbReference type="InterPro" id="IPR018136">
    <property type="entry name" value="Aconitase_4Fe-4S_BS"/>
</dbReference>
<protein>
    <recommendedName>
        <fullName evidence="9">3-isopropylmalate dehydratase small subunit</fullName>
        <ecNumber evidence="9">4.2.1.33</ecNumber>
    </recommendedName>
    <alternativeName>
        <fullName evidence="9">Alpha-IPM isomerase</fullName>
        <shortName evidence="9">IPMI</shortName>
    </alternativeName>
    <alternativeName>
        <fullName evidence="9">Isopropylmalate isomerase</fullName>
    </alternativeName>
</protein>
<name>A0A3E3DCZ3_9FIRM</name>
<dbReference type="GO" id="GO:0006099">
    <property type="term" value="P:tricarboxylic acid cycle"/>
    <property type="evidence" value="ECO:0007669"/>
    <property type="project" value="UniProtKB-UniPathway"/>
</dbReference>
<dbReference type="InterPro" id="IPR011826">
    <property type="entry name" value="HAcnase/IPMdehydase_lsu_prok"/>
</dbReference>
<dbReference type="InterPro" id="IPR015928">
    <property type="entry name" value="Aconitase/3IPM_dehydase_swvl"/>
</dbReference>
<feature type="domain" description="Aconitase/3-isopropylmalate dehydratase large subunit alpha/beta/alpha" evidence="10">
    <location>
        <begin position="189"/>
        <end position="590"/>
    </location>
</feature>
<keyword evidence="5" id="KW-0479">Metal-binding</keyword>
<evidence type="ECO:0000256" key="5">
    <source>
        <dbReference type="ARBA" id="ARBA00022723"/>
    </source>
</evidence>
<dbReference type="EC" id="4.2.1.33" evidence="9"/>
<organism evidence="12 13">
    <name type="scientific">Hungatella hathewayi</name>
    <dbReference type="NCBI Taxonomy" id="154046"/>
    <lineage>
        <taxon>Bacteria</taxon>
        <taxon>Bacillati</taxon>
        <taxon>Bacillota</taxon>
        <taxon>Clostridia</taxon>
        <taxon>Lachnospirales</taxon>
        <taxon>Lachnospiraceae</taxon>
        <taxon>Hungatella</taxon>
    </lineage>
</organism>
<evidence type="ECO:0000259" key="11">
    <source>
        <dbReference type="Pfam" id="PF00694"/>
    </source>
</evidence>
<keyword evidence="4" id="KW-0004">4Fe-4S</keyword>
<dbReference type="CDD" id="cd01577">
    <property type="entry name" value="IPMI_Swivel"/>
    <property type="match status" value="1"/>
</dbReference>
<dbReference type="UniPathway" id="UPA00223">
    <property type="reaction ID" value="UER00718"/>
</dbReference>
<evidence type="ECO:0000256" key="3">
    <source>
        <dbReference type="ARBA" id="ARBA00011245"/>
    </source>
</evidence>
<evidence type="ECO:0000313" key="12">
    <source>
        <dbReference type="EMBL" id="RGD66849.1"/>
    </source>
</evidence>
<comment type="catalytic activity">
    <reaction evidence="9">
        <text>(2R,3S)-3-isopropylmalate = (2S)-2-isopropylmalate</text>
        <dbReference type="Rhea" id="RHEA:32287"/>
        <dbReference type="ChEBI" id="CHEBI:1178"/>
        <dbReference type="ChEBI" id="CHEBI:35121"/>
        <dbReference type="EC" id="4.2.1.33"/>
    </reaction>
</comment>
<evidence type="ECO:0000256" key="7">
    <source>
        <dbReference type="ARBA" id="ARBA00023014"/>
    </source>
</evidence>
<dbReference type="NCBIfam" id="TIGR02087">
    <property type="entry name" value="LEUD_arch"/>
    <property type="match status" value="1"/>
</dbReference>
<evidence type="ECO:0000256" key="8">
    <source>
        <dbReference type="ARBA" id="ARBA00023239"/>
    </source>
</evidence>
<comment type="subunit">
    <text evidence="9">Heterodimer of LeuC and LeuD.</text>
</comment>
<evidence type="ECO:0000259" key="10">
    <source>
        <dbReference type="Pfam" id="PF00330"/>
    </source>
</evidence>
<dbReference type="NCBIfam" id="TIGR01343">
    <property type="entry name" value="hacA_fam"/>
    <property type="match status" value="1"/>
</dbReference>
<dbReference type="Gene3D" id="3.30.499.10">
    <property type="entry name" value="Aconitase, domain 3"/>
    <property type="match status" value="2"/>
</dbReference>
<comment type="similarity">
    <text evidence="2">Belongs to the aconitase/IPM isomerase family.</text>
</comment>
<comment type="function">
    <text evidence="9">Catalyzes the isomerization between 2-isopropylmalate and 3-isopropylmalate, via the formation of 2-isopropylmaleate.</text>
</comment>